<evidence type="ECO:0000256" key="3">
    <source>
        <dbReference type="ARBA" id="ARBA00022490"/>
    </source>
</evidence>
<keyword evidence="7 8" id="KW-0132">Cell division</keyword>
<name>A0A1R4LH80_VIBR1</name>
<dbReference type="GO" id="GO:0008764">
    <property type="term" value="F:UDP-N-acetylmuramoylalanine-D-glutamate ligase activity"/>
    <property type="evidence" value="ECO:0007669"/>
    <property type="project" value="UniProtKB-UniRule"/>
</dbReference>
<dbReference type="SUPFAM" id="SSF53623">
    <property type="entry name" value="MurD-like peptide ligases, catalytic domain"/>
    <property type="match status" value="1"/>
</dbReference>
<dbReference type="PANTHER" id="PTHR43692:SF1">
    <property type="entry name" value="UDP-N-ACETYLMURAMOYLALANINE--D-GLUTAMATE LIGASE"/>
    <property type="match status" value="1"/>
</dbReference>
<dbReference type="Gene3D" id="3.90.190.20">
    <property type="entry name" value="Mur ligase, C-terminal domain"/>
    <property type="match status" value="1"/>
</dbReference>
<comment type="subcellular location">
    <subcellularLocation>
        <location evidence="1 7 8">Cytoplasm</location>
    </subcellularLocation>
</comment>
<keyword evidence="7 8" id="KW-0133">Cell shape</keyword>
<evidence type="ECO:0000256" key="1">
    <source>
        <dbReference type="ARBA" id="ARBA00004496"/>
    </source>
</evidence>
<evidence type="ECO:0000313" key="12">
    <source>
        <dbReference type="Proteomes" id="UP000188276"/>
    </source>
</evidence>
<comment type="function">
    <text evidence="7 8">Cell wall formation. Catalyzes the addition of glutamate to the nucleotide precursor UDP-N-acetylmuramoyl-L-alanine (UMA).</text>
</comment>
<keyword evidence="4 7" id="KW-0436">Ligase</keyword>
<dbReference type="InterPro" id="IPR005762">
    <property type="entry name" value="MurD"/>
</dbReference>
<dbReference type="AlphaFoldDB" id="A0A1R4LH80"/>
<dbReference type="SUPFAM" id="SSF51984">
    <property type="entry name" value="MurCD N-terminal domain"/>
    <property type="match status" value="1"/>
</dbReference>
<dbReference type="OrthoDB" id="9809796at2"/>
<evidence type="ECO:0000259" key="10">
    <source>
        <dbReference type="Pfam" id="PF08245"/>
    </source>
</evidence>
<dbReference type="RefSeq" id="WP_077334825.1">
    <property type="nucleotide sequence ID" value="NZ_FULE01000018.1"/>
</dbReference>
<dbReference type="Pfam" id="PF21799">
    <property type="entry name" value="MurD-like_N"/>
    <property type="match status" value="1"/>
</dbReference>
<dbReference type="GO" id="GO:0071555">
    <property type="term" value="P:cell wall organization"/>
    <property type="evidence" value="ECO:0007669"/>
    <property type="project" value="UniProtKB-KW"/>
</dbReference>
<protein>
    <recommendedName>
        <fullName evidence="7 8">UDP-N-acetylmuramoylalanine--D-glutamate ligase</fullName>
        <ecNumber evidence="7 8">6.3.2.9</ecNumber>
    </recommendedName>
    <alternativeName>
        <fullName evidence="7">D-glutamic acid-adding enzyme</fullName>
    </alternativeName>
    <alternativeName>
        <fullName evidence="7">UDP-N-acetylmuramoyl-L-alanyl-D-glutamate synthetase</fullName>
    </alternativeName>
</protein>
<evidence type="ECO:0000256" key="8">
    <source>
        <dbReference type="RuleBase" id="RU003664"/>
    </source>
</evidence>
<keyword evidence="12" id="KW-1185">Reference proteome</keyword>
<evidence type="ECO:0000256" key="7">
    <source>
        <dbReference type="HAMAP-Rule" id="MF_00639"/>
    </source>
</evidence>
<dbReference type="InterPro" id="IPR036565">
    <property type="entry name" value="Mur-like_cat_sf"/>
</dbReference>
<dbReference type="Gene3D" id="3.40.1190.10">
    <property type="entry name" value="Mur-like, catalytic domain"/>
    <property type="match status" value="1"/>
</dbReference>
<dbReference type="STRING" id="1123498.VR7878_01456"/>
<feature type="domain" description="Mur ligase C-terminal" evidence="9">
    <location>
        <begin position="304"/>
        <end position="415"/>
    </location>
</feature>
<dbReference type="GO" id="GO:0005737">
    <property type="term" value="C:cytoplasm"/>
    <property type="evidence" value="ECO:0007669"/>
    <property type="project" value="UniProtKB-SubCell"/>
</dbReference>
<keyword evidence="7 8" id="KW-0573">Peptidoglycan synthesis</keyword>
<dbReference type="Pfam" id="PF08245">
    <property type="entry name" value="Mur_ligase_M"/>
    <property type="match status" value="1"/>
</dbReference>
<dbReference type="GO" id="GO:0008360">
    <property type="term" value="P:regulation of cell shape"/>
    <property type="evidence" value="ECO:0007669"/>
    <property type="project" value="UniProtKB-KW"/>
</dbReference>
<sequence>MNDWQDVKNVVVVGLGITGLSVVKYLDRYHPNIAVKVIDTRENPPGLSELPAGIACHQGGWCNEWLAAADLVVINPGIALATPEIQQVIQTGTPVVGDIELFAWHVDQPVIAITGSNGKSTVTDLTGKMAAATGLRVAVGGNIGIPALDLIDESVELYVLELSSFQLETTSHLKLKAAAFLNLSEDHMDRYRDIEGYRQAKLRIFNHAQAAIVNCDDPLTFPDTFSGAVVTFSISQAADFSVQYIDECEYLVADGRPVIACDQLKLVGRHNLANVLTVLALLQHAGIGYEKGLDTLKSYTGLTHRCQVVADNRGIQWVNDSKATNVASTLAALSGLTLKGTLYLLVGGVGKGADFSPLAPVLNSLNVRLCCFGRDGQQFMRLHPAAKQYETMADVITDIAPQLSEGDIVMLSPSCASFDQFQNFMARGDAFAALAHQYA</sequence>
<keyword evidence="3 7" id="KW-0963">Cytoplasm</keyword>
<gene>
    <name evidence="7 11" type="primary">murD</name>
    <name evidence="11" type="ORF">VR7878_01456</name>
</gene>
<evidence type="ECO:0000256" key="4">
    <source>
        <dbReference type="ARBA" id="ARBA00022598"/>
    </source>
</evidence>
<dbReference type="GO" id="GO:0009252">
    <property type="term" value="P:peptidoglycan biosynthetic process"/>
    <property type="evidence" value="ECO:0007669"/>
    <property type="project" value="UniProtKB-UniRule"/>
</dbReference>
<dbReference type="UniPathway" id="UPA00219"/>
<dbReference type="InterPro" id="IPR036615">
    <property type="entry name" value="Mur_ligase_C_dom_sf"/>
</dbReference>
<keyword evidence="7 8" id="KW-0131">Cell cycle</keyword>
<accession>A0A1R4LH80</accession>
<proteinExistence type="inferred from homology"/>
<evidence type="ECO:0000259" key="9">
    <source>
        <dbReference type="Pfam" id="PF02875"/>
    </source>
</evidence>
<dbReference type="Gene3D" id="3.40.50.720">
    <property type="entry name" value="NAD(P)-binding Rossmann-like Domain"/>
    <property type="match status" value="1"/>
</dbReference>
<dbReference type="InterPro" id="IPR013221">
    <property type="entry name" value="Mur_ligase_cen"/>
</dbReference>
<dbReference type="GO" id="GO:0005524">
    <property type="term" value="F:ATP binding"/>
    <property type="evidence" value="ECO:0007669"/>
    <property type="project" value="UniProtKB-UniRule"/>
</dbReference>
<dbReference type="InterPro" id="IPR004101">
    <property type="entry name" value="Mur_ligase_C"/>
</dbReference>
<comment type="pathway">
    <text evidence="2 7 8">Cell wall biogenesis; peptidoglycan biosynthesis.</text>
</comment>
<comment type="catalytic activity">
    <reaction evidence="7 8">
        <text>UDP-N-acetyl-alpha-D-muramoyl-L-alanine + D-glutamate + ATP = UDP-N-acetyl-alpha-D-muramoyl-L-alanyl-D-glutamate + ADP + phosphate + H(+)</text>
        <dbReference type="Rhea" id="RHEA:16429"/>
        <dbReference type="ChEBI" id="CHEBI:15378"/>
        <dbReference type="ChEBI" id="CHEBI:29986"/>
        <dbReference type="ChEBI" id="CHEBI:30616"/>
        <dbReference type="ChEBI" id="CHEBI:43474"/>
        <dbReference type="ChEBI" id="CHEBI:83898"/>
        <dbReference type="ChEBI" id="CHEBI:83900"/>
        <dbReference type="ChEBI" id="CHEBI:456216"/>
        <dbReference type="EC" id="6.3.2.9"/>
    </reaction>
</comment>
<dbReference type="EC" id="6.3.2.9" evidence="7 8"/>
<keyword evidence="7 8" id="KW-0961">Cell wall biogenesis/degradation</keyword>
<dbReference type="HAMAP" id="MF_00639">
    <property type="entry name" value="MurD"/>
    <property type="match status" value="1"/>
</dbReference>
<organism evidence="11 12">
    <name type="scientific">Vibrio ruber (strain DSM 16370 / JCM 11486 / BCRC 17186 / CECT 7878 / LMG 23124 / VR1)</name>
    <dbReference type="NCBI Taxonomy" id="1123498"/>
    <lineage>
        <taxon>Bacteria</taxon>
        <taxon>Pseudomonadati</taxon>
        <taxon>Pseudomonadota</taxon>
        <taxon>Gammaproteobacteria</taxon>
        <taxon>Vibrionales</taxon>
        <taxon>Vibrionaceae</taxon>
        <taxon>Vibrio</taxon>
    </lineage>
</organism>
<dbReference type="SUPFAM" id="SSF53244">
    <property type="entry name" value="MurD-like peptide ligases, peptide-binding domain"/>
    <property type="match status" value="1"/>
</dbReference>
<evidence type="ECO:0000313" key="11">
    <source>
        <dbReference type="EMBL" id="SJN55813.1"/>
    </source>
</evidence>
<evidence type="ECO:0000256" key="2">
    <source>
        <dbReference type="ARBA" id="ARBA00004752"/>
    </source>
</evidence>
<feature type="domain" description="Mur ligase central" evidence="10">
    <location>
        <begin position="113"/>
        <end position="281"/>
    </location>
</feature>
<evidence type="ECO:0000256" key="5">
    <source>
        <dbReference type="ARBA" id="ARBA00022741"/>
    </source>
</evidence>
<dbReference type="GO" id="GO:0051301">
    <property type="term" value="P:cell division"/>
    <property type="evidence" value="ECO:0007669"/>
    <property type="project" value="UniProtKB-KW"/>
</dbReference>
<dbReference type="Proteomes" id="UP000188276">
    <property type="component" value="Unassembled WGS sequence"/>
</dbReference>
<reference evidence="12" key="1">
    <citation type="submission" date="2017-02" db="EMBL/GenBank/DDBJ databases">
        <authorList>
            <person name="Rodrigo-Torres L."/>
            <person name="Arahal R.D."/>
            <person name="Lucena T."/>
        </authorList>
    </citation>
    <scope>NUCLEOTIDE SEQUENCE [LARGE SCALE GENOMIC DNA]</scope>
    <source>
        <strain evidence="12">CECT 7878</strain>
    </source>
</reference>
<keyword evidence="6 7" id="KW-0067">ATP-binding</keyword>
<keyword evidence="5 7" id="KW-0547">Nucleotide-binding</keyword>
<feature type="binding site" evidence="7">
    <location>
        <begin position="115"/>
        <end position="121"/>
    </location>
    <ligand>
        <name>ATP</name>
        <dbReference type="ChEBI" id="CHEBI:30616"/>
    </ligand>
</feature>
<evidence type="ECO:0000256" key="6">
    <source>
        <dbReference type="ARBA" id="ARBA00022840"/>
    </source>
</evidence>
<dbReference type="NCBIfam" id="TIGR01087">
    <property type="entry name" value="murD"/>
    <property type="match status" value="1"/>
</dbReference>
<dbReference type="Pfam" id="PF02875">
    <property type="entry name" value="Mur_ligase_C"/>
    <property type="match status" value="1"/>
</dbReference>
<comment type="similarity">
    <text evidence="7">Belongs to the MurCDEF family.</text>
</comment>
<dbReference type="PANTHER" id="PTHR43692">
    <property type="entry name" value="UDP-N-ACETYLMURAMOYLALANINE--D-GLUTAMATE LIGASE"/>
    <property type="match status" value="1"/>
</dbReference>
<dbReference type="EMBL" id="FULE01000018">
    <property type="protein sequence ID" value="SJN55813.1"/>
    <property type="molecule type" value="Genomic_DNA"/>
</dbReference>